<dbReference type="Pfam" id="PF00892">
    <property type="entry name" value="EamA"/>
    <property type="match status" value="2"/>
</dbReference>
<feature type="transmembrane region" description="Helical" evidence="1">
    <location>
        <begin position="149"/>
        <end position="165"/>
    </location>
</feature>
<feature type="transmembrane region" description="Helical" evidence="1">
    <location>
        <begin position="39"/>
        <end position="59"/>
    </location>
</feature>
<evidence type="ECO:0000313" key="3">
    <source>
        <dbReference type="EMBL" id="SCZ52693.1"/>
    </source>
</evidence>
<keyword evidence="1" id="KW-0812">Transmembrane</keyword>
<feature type="transmembrane region" description="Helical" evidence="1">
    <location>
        <begin position="261"/>
        <end position="280"/>
    </location>
</feature>
<reference evidence="3 4" key="1">
    <citation type="submission" date="2016-10" db="EMBL/GenBank/DDBJ databases">
        <authorList>
            <person name="de Groot N.N."/>
        </authorList>
    </citation>
    <scope>NUCLEOTIDE SEQUENCE [LARGE SCALE GENOMIC DNA]</scope>
    <source>
        <strain evidence="3 4">U95</strain>
    </source>
</reference>
<proteinExistence type="predicted"/>
<keyword evidence="1" id="KW-0472">Membrane</keyword>
<evidence type="ECO:0000259" key="2">
    <source>
        <dbReference type="Pfam" id="PF00892"/>
    </source>
</evidence>
<dbReference type="Proteomes" id="UP000198767">
    <property type="component" value="Unassembled WGS sequence"/>
</dbReference>
<evidence type="ECO:0000313" key="4">
    <source>
        <dbReference type="Proteomes" id="UP000198767"/>
    </source>
</evidence>
<dbReference type="EMBL" id="FMWG01000002">
    <property type="protein sequence ID" value="SCZ52693.1"/>
    <property type="molecule type" value="Genomic_DNA"/>
</dbReference>
<sequence length="284" mass="30193">MSVVDLTRLAGLVFLAVSCVVLGDTAGKMLTANGADPFFVAWSRFALGALLLLPVSGLRASELRDLWRWPIILRAMLILSGICCILTALRTEPIANVFGGFFIGPVVSYILAIVFLGERPSSWRSISFAVGFLGVMLVVQPGLGMTTGMMFALAAGCFYGGYLVMTKWIAGQVRPRFLLMSQLIIGTVVLAPFAGVAAWPESNVSVWGLIFLSAAGSACGNFLLVLANRRGEASLIAPLTYTQLLTATAIGGLAFGDWPDWVAWTGLALILASGFVILLLTPRT</sequence>
<feature type="transmembrane region" description="Helical" evidence="1">
    <location>
        <begin position="233"/>
        <end position="255"/>
    </location>
</feature>
<dbReference type="PANTHER" id="PTHR22911">
    <property type="entry name" value="ACYL-MALONYL CONDENSING ENZYME-RELATED"/>
    <property type="match status" value="1"/>
</dbReference>
<feature type="transmembrane region" description="Helical" evidence="1">
    <location>
        <begin position="123"/>
        <end position="143"/>
    </location>
</feature>
<organism evidence="3 4">
    <name type="scientific">Epibacterium ulvae</name>
    <dbReference type="NCBI Taxonomy" id="1156985"/>
    <lineage>
        <taxon>Bacteria</taxon>
        <taxon>Pseudomonadati</taxon>
        <taxon>Pseudomonadota</taxon>
        <taxon>Alphaproteobacteria</taxon>
        <taxon>Rhodobacterales</taxon>
        <taxon>Roseobacteraceae</taxon>
        <taxon>Epibacterium</taxon>
    </lineage>
</organism>
<dbReference type="AlphaFoldDB" id="A0A1G5PT52"/>
<protein>
    <submittedName>
        <fullName evidence="3">Threonine/homoserine efflux transporter RhtA</fullName>
    </submittedName>
</protein>
<gene>
    <name evidence="3" type="ORF">SAMN04488118_10230</name>
</gene>
<accession>A0A1G5PT52</accession>
<dbReference type="InterPro" id="IPR037185">
    <property type="entry name" value="EmrE-like"/>
</dbReference>
<evidence type="ECO:0000256" key="1">
    <source>
        <dbReference type="SAM" id="Phobius"/>
    </source>
</evidence>
<dbReference type="STRING" id="1156985.SAMN04488118_10230"/>
<feature type="transmembrane region" description="Helical" evidence="1">
    <location>
        <begin position="205"/>
        <end position="226"/>
    </location>
</feature>
<feature type="domain" description="EamA" evidence="2">
    <location>
        <begin position="12"/>
        <end position="139"/>
    </location>
</feature>
<dbReference type="SUPFAM" id="SSF103481">
    <property type="entry name" value="Multidrug resistance efflux transporter EmrE"/>
    <property type="match status" value="2"/>
</dbReference>
<dbReference type="InterPro" id="IPR000620">
    <property type="entry name" value="EamA_dom"/>
</dbReference>
<feature type="transmembrane region" description="Helical" evidence="1">
    <location>
        <begin position="177"/>
        <end position="199"/>
    </location>
</feature>
<feature type="domain" description="EamA" evidence="2">
    <location>
        <begin position="147"/>
        <end position="278"/>
    </location>
</feature>
<dbReference type="OrthoDB" id="7818056at2"/>
<feature type="transmembrane region" description="Helical" evidence="1">
    <location>
        <begin position="71"/>
        <end position="89"/>
    </location>
</feature>
<dbReference type="RefSeq" id="WP_090215820.1">
    <property type="nucleotide sequence ID" value="NZ_FMWG01000002.1"/>
</dbReference>
<dbReference type="GO" id="GO:0016020">
    <property type="term" value="C:membrane"/>
    <property type="evidence" value="ECO:0007669"/>
    <property type="project" value="InterPro"/>
</dbReference>
<feature type="transmembrane region" description="Helical" evidence="1">
    <location>
        <begin position="95"/>
        <end position="116"/>
    </location>
</feature>
<name>A0A1G5PT52_9RHOB</name>
<dbReference type="PANTHER" id="PTHR22911:SF103">
    <property type="entry name" value="BLR2811 PROTEIN"/>
    <property type="match status" value="1"/>
</dbReference>
<keyword evidence="4" id="KW-1185">Reference proteome</keyword>
<keyword evidence="1" id="KW-1133">Transmembrane helix</keyword>